<feature type="region of interest" description="Disordered" evidence="1">
    <location>
        <begin position="179"/>
        <end position="200"/>
    </location>
</feature>
<dbReference type="EMBL" id="AJWY01012216">
    <property type="protein sequence ID" value="EKC50551.1"/>
    <property type="molecule type" value="Genomic_DNA"/>
</dbReference>
<feature type="domain" description="Polysaccharide pyruvyl transferase" evidence="2">
    <location>
        <begin position="3"/>
        <end position="111"/>
    </location>
</feature>
<organism evidence="3">
    <name type="scientific">human gut metagenome</name>
    <dbReference type="NCBI Taxonomy" id="408170"/>
    <lineage>
        <taxon>unclassified sequences</taxon>
        <taxon>metagenomes</taxon>
        <taxon>organismal metagenomes</taxon>
    </lineage>
</organism>
<reference evidence="3" key="1">
    <citation type="journal article" date="2013" name="Environ. Microbiol.">
        <title>Microbiota from the distal guts of lean and obese adolescents exhibit partial functional redundancy besides clear differences in community structure.</title>
        <authorList>
            <person name="Ferrer M."/>
            <person name="Ruiz A."/>
            <person name="Lanza F."/>
            <person name="Haange S.B."/>
            <person name="Oberbach A."/>
            <person name="Till H."/>
            <person name="Bargiela R."/>
            <person name="Campoy C."/>
            <person name="Segura M.T."/>
            <person name="Richter M."/>
            <person name="von Bergen M."/>
            <person name="Seifert J."/>
            <person name="Suarez A."/>
        </authorList>
    </citation>
    <scope>NUCLEOTIDE SEQUENCE</scope>
</reference>
<dbReference type="InterPro" id="IPR007345">
    <property type="entry name" value="Polysacch_pyruvyl_Trfase"/>
</dbReference>
<evidence type="ECO:0000259" key="2">
    <source>
        <dbReference type="Pfam" id="PF04230"/>
    </source>
</evidence>
<name>K1STM4_9ZZZZ</name>
<accession>K1STM4</accession>
<dbReference type="Pfam" id="PF04230">
    <property type="entry name" value="PS_pyruv_trans"/>
    <property type="match status" value="1"/>
</dbReference>
<dbReference type="AlphaFoldDB" id="K1STM4"/>
<proteinExistence type="predicted"/>
<comment type="caution">
    <text evidence="3">The sequence shown here is derived from an EMBL/GenBank/DDBJ whole genome shotgun (WGS) entry which is preliminary data.</text>
</comment>
<gene>
    <name evidence="3" type="ORF">LEA_17826</name>
</gene>
<evidence type="ECO:0000256" key="1">
    <source>
        <dbReference type="SAM" id="MobiDB-lite"/>
    </source>
</evidence>
<feature type="compositionally biased region" description="Low complexity" evidence="1">
    <location>
        <begin position="187"/>
        <end position="200"/>
    </location>
</feature>
<protein>
    <recommendedName>
        <fullName evidence="2">Polysaccharide pyruvyl transferase domain-containing protein</fullName>
    </recommendedName>
</protein>
<evidence type="ECO:0000313" key="3">
    <source>
        <dbReference type="EMBL" id="EKC50551.1"/>
    </source>
</evidence>
<feature type="non-terminal residue" evidence="3">
    <location>
        <position position="1"/>
    </location>
</feature>
<sequence length="212" mass="23362">CDRAVHVLDPAMLLTADDYRTLFTAGSAPSDTLYCYLFRVKPGARHILQDFAERHNLRIVRTTDRPNAARGKMPGIGEWLAGLHEARYVITDSFHACVFCILFHKPFAAYINRSRGSARIHSLLKQFGLESRILSSGLQEISMLDTPIDWEAVDRILERRRAESSAFLDAHLCPAPDTVTAAEPDGRAATAKAPAGTGKRIPAAKAPLPEIV</sequence>